<dbReference type="AlphaFoldDB" id="K6D9W5"/>
<dbReference type="SUPFAM" id="SSF103473">
    <property type="entry name" value="MFS general substrate transporter"/>
    <property type="match status" value="1"/>
</dbReference>
<evidence type="ECO:0000313" key="10">
    <source>
        <dbReference type="Proteomes" id="UP000006316"/>
    </source>
</evidence>
<name>K6D9W5_9BACI</name>
<feature type="transmembrane region" description="Helical" evidence="7">
    <location>
        <begin position="378"/>
        <end position="399"/>
    </location>
</feature>
<comment type="subcellular location">
    <subcellularLocation>
        <location evidence="1">Cell membrane</location>
        <topology evidence="1">Multi-pass membrane protein</topology>
    </subcellularLocation>
</comment>
<dbReference type="Pfam" id="PF07690">
    <property type="entry name" value="MFS_1"/>
    <property type="match status" value="1"/>
</dbReference>
<dbReference type="InterPro" id="IPR036259">
    <property type="entry name" value="MFS_trans_sf"/>
</dbReference>
<evidence type="ECO:0000256" key="7">
    <source>
        <dbReference type="SAM" id="Phobius"/>
    </source>
</evidence>
<keyword evidence="10" id="KW-1185">Reference proteome</keyword>
<dbReference type="InterPro" id="IPR020846">
    <property type="entry name" value="MFS_dom"/>
</dbReference>
<comment type="caution">
    <text evidence="9">The sequence shown here is derived from an EMBL/GenBank/DDBJ whole genome shotgun (WGS) entry which is preliminary data.</text>
</comment>
<dbReference type="Gene3D" id="1.20.1250.20">
    <property type="entry name" value="MFS general substrate transporter like domains"/>
    <property type="match status" value="1"/>
</dbReference>
<feature type="transmembrane region" description="Helical" evidence="7">
    <location>
        <begin position="284"/>
        <end position="304"/>
    </location>
</feature>
<feature type="transmembrane region" description="Helical" evidence="7">
    <location>
        <begin position="12"/>
        <end position="37"/>
    </location>
</feature>
<keyword evidence="3" id="KW-1003">Cell membrane</keyword>
<dbReference type="EMBL" id="AJLS01000057">
    <property type="protein sequence ID" value="EKN69327.1"/>
    <property type="molecule type" value="Genomic_DNA"/>
</dbReference>
<dbReference type="PROSITE" id="PS00216">
    <property type="entry name" value="SUGAR_TRANSPORT_1"/>
    <property type="match status" value="1"/>
</dbReference>
<reference evidence="9 10" key="1">
    <citation type="journal article" date="2012" name="Front. Microbiol.">
        <title>Redundancy and modularity in membrane-associated dissimilatory nitrate reduction in Bacillus.</title>
        <authorList>
            <person name="Heylen K."/>
            <person name="Keltjens J."/>
        </authorList>
    </citation>
    <scope>NUCLEOTIDE SEQUENCE [LARGE SCALE GENOMIC DNA]</scope>
    <source>
        <strain evidence="10">LMG 21833T</strain>
    </source>
</reference>
<dbReference type="InterPro" id="IPR005829">
    <property type="entry name" value="Sugar_transporter_CS"/>
</dbReference>
<evidence type="ECO:0000256" key="3">
    <source>
        <dbReference type="ARBA" id="ARBA00022475"/>
    </source>
</evidence>
<feature type="transmembrane region" description="Helical" evidence="7">
    <location>
        <begin position="217"/>
        <end position="235"/>
    </location>
</feature>
<accession>K6D9W5</accession>
<feature type="domain" description="Major facilitator superfamily (MFS) profile" evidence="8">
    <location>
        <begin position="1"/>
        <end position="397"/>
    </location>
</feature>
<dbReference type="eggNOG" id="COG2814">
    <property type="taxonomic scope" value="Bacteria"/>
</dbReference>
<gene>
    <name evidence="9" type="ORF">BABA_10706</name>
</gene>
<evidence type="ECO:0000256" key="5">
    <source>
        <dbReference type="ARBA" id="ARBA00022989"/>
    </source>
</evidence>
<evidence type="ECO:0000256" key="4">
    <source>
        <dbReference type="ARBA" id="ARBA00022692"/>
    </source>
</evidence>
<keyword evidence="2" id="KW-0813">Transport</keyword>
<sequence length="411" mass="44203">MLTYLRNLHPLAINILVGTMFGRMATSMSIPFLAIYLTQVQHVSPAQTGLIIAVSSLVGICTSFAGGYLSDWFGRKIILFFSVFLWAAVFALFGFAQSVAGFFVANALNGFCKSLFEPASRALLADLTDPNNRLAIFNLRYTAINIGVIFGPMLGFYFGSSKTTFFFYIAAGVYIIYGLSLMLTFSKTGFKGKHVDKPSQKKATFSEAAMAVREDKVLLMSLLGIILATTGYAQFNSTLPQFLSGAFGQDKGAGMFSGFLILNAVTVISLQYPLLSIGKKYSPIFSIMAGNLLCALGVFAFSLAESIPSWGAVVFLFTIGEVLMFSMTDAFIDSIAKADLRGTYFGAMGFTQIGSIVGPSLGGFLLDHFGYQDAFSVFGLLAGLSLFGVPVLYAVKLAMVKKSGQRSKKAG</sequence>
<dbReference type="STRING" id="1117379.BABA_10706"/>
<dbReference type="PANTHER" id="PTHR43414:SF1">
    <property type="entry name" value="PEPTIDE PERMEASE"/>
    <property type="match status" value="1"/>
</dbReference>
<dbReference type="PROSITE" id="PS50850">
    <property type="entry name" value="MFS"/>
    <property type="match status" value="1"/>
</dbReference>
<feature type="transmembrane region" description="Helical" evidence="7">
    <location>
        <begin position="49"/>
        <end position="70"/>
    </location>
</feature>
<organism evidence="9 10">
    <name type="scientific">Neobacillus bataviensis LMG 21833</name>
    <dbReference type="NCBI Taxonomy" id="1117379"/>
    <lineage>
        <taxon>Bacteria</taxon>
        <taxon>Bacillati</taxon>
        <taxon>Bacillota</taxon>
        <taxon>Bacilli</taxon>
        <taxon>Bacillales</taxon>
        <taxon>Bacillaceae</taxon>
        <taxon>Neobacillus</taxon>
    </lineage>
</organism>
<feature type="transmembrane region" description="Helical" evidence="7">
    <location>
        <begin position="255"/>
        <end position="272"/>
    </location>
</feature>
<dbReference type="GO" id="GO:0005886">
    <property type="term" value="C:plasma membrane"/>
    <property type="evidence" value="ECO:0007669"/>
    <property type="project" value="UniProtKB-SubCell"/>
</dbReference>
<evidence type="ECO:0000256" key="2">
    <source>
        <dbReference type="ARBA" id="ARBA00022448"/>
    </source>
</evidence>
<dbReference type="Proteomes" id="UP000006316">
    <property type="component" value="Unassembled WGS sequence"/>
</dbReference>
<feature type="transmembrane region" description="Helical" evidence="7">
    <location>
        <begin position="344"/>
        <end position="366"/>
    </location>
</feature>
<keyword evidence="4 7" id="KW-0812">Transmembrane</keyword>
<dbReference type="PANTHER" id="PTHR43414">
    <property type="entry name" value="MULTIDRUG RESISTANCE PROTEIN MDTG"/>
    <property type="match status" value="1"/>
</dbReference>
<protein>
    <submittedName>
        <fullName evidence="9">Major facilitator superfamily sugar:cation symporter</fullName>
    </submittedName>
</protein>
<evidence type="ECO:0000256" key="1">
    <source>
        <dbReference type="ARBA" id="ARBA00004651"/>
    </source>
</evidence>
<evidence type="ECO:0000313" key="9">
    <source>
        <dbReference type="EMBL" id="EKN69327.1"/>
    </source>
</evidence>
<dbReference type="CDD" id="cd17329">
    <property type="entry name" value="MFS_MdtH_MDR_like"/>
    <property type="match status" value="1"/>
</dbReference>
<dbReference type="GO" id="GO:0022857">
    <property type="term" value="F:transmembrane transporter activity"/>
    <property type="evidence" value="ECO:0007669"/>
    <property type="project" value="InterPro"/>
</dbReference>
<feature type="transmembrane region" description="Helical" evidence="7">
    <location>
        <begin position="165"/>
        <end position="185"/>
    </location>
</feature>
<dbReference type="PATRIC" id="fig|1117379.3.peg.2231"/>
<keyword evidence="6 7" id="KW-0472">Membrane</keyword>
<keyword evidence="5 7" id="KW-1133">Transmembrane helix</keyword>
<evidence type="ECO:0000256" key="6">
    <source>
        <dbReference type="ARBA" id="ARBA00023136"/>
    </source>
</evidence>
<evidence type="ECO:0000259" key="8">
    <source>
        <dbReference type="PROSITE" id="PS50850"/>
    </source>
</evidence>
<feature type="transmembrane region" description="Helical" evidence="7">
    <location>
        <begin position="310"/>
        <end position="332"/>
    </location>
</feature>
<dbReference type="InterPro" id="IPR011701">
    <property type="entry name" value="MFS"/>
</dbReference>
<proteinExistence type="predicted"/>
<feature type="transmembrane region" description="Helical" evidence="7">
    <location>
        <begin position="137"/>
        <end position="159"/>
    </location>
</feature>
<dbReference type="RefSeq" id="WP_007085158.1">
    <property type="nucleotide sequence ID" value="NZ_AJLS01000057.1"/>
</dbReference>